<dbReference type="InterPro" id="IPR018247">
    <property type="entry name" value="EF_Hand_1_Ca_BS"/>
</dbReference>
<feature type="transmembrane region" description="Helical" evidence="9">
    <location>
        <begin position="619"/>
        <end position="641"/>
    </location>
</feature>
<dbReference type="Pfam" id="PF01699">
    <property type="entry name" value="Na_Ca_ex"/>
    <property type="match status" value="1"/>
</dbReference>
<evidence type="ECO:0000256" key="6">
    <source>
        <dbReference type="ARBA" id="ARBA00022989"/>
    </source>
</evidence>
<keyword evidence="4 9" id="KW-0812">Transmembrane</keyword>
<evidence type="ECO:0000256" key="4">
    <source>
        <dbReference type="ARBA" id="ARBA00022692"/>
    </source>
</evidence>
<dbReference type="PROSITE" id="PS50222">
    <property type="entry name" value="EF_HAND_2"/>
    <property type="match status" value="4"/>
</dbReference>
<feature type="domain" description="EF-hand" evidence="11">
    <location>
        <begin position="347"/>
        <end position="382"/>
    </location>
</feature>
<feature type="transmembrane region" description="Helical" evidence="9">
    <location>
        <begin position="152"/>
        <end position="172"/>
    </location>
</feature>
<feature type="domain" description="EF-hand" evidence="11">
    <location>
        <begin position="444"/>
        <end position="479"/>
    </location>
</feature>
<feature type="transmembrane region" description="Helical" evidence="9">
    <location>
        <begin position="104"/>
        <end position="132"/>
    </location>
</feature>
<dbReference type="InterPro" id="IPR002048">
    <property type="entry name" value="EF_hand_dom"/>
</dbReference>
<evidence type="ECO:0000256" key="2">
    <source>
        <dbReference type="ARBA" id="ARBA00022448"/>
    </source>
</evidence>
<evidence type="ECO:0000256" key="9">
    <source>
        <dbReference type="SAM" id="Phobius"/>
    </source>
</evidence>
<dbReference type="Gene3D" id="1.10.238.10">
    <property type="entry name" value="EF-hand"/>
    <property type="match status" value="2"/>
</dbReference>
<name>A0ABQ9KGP2_HEVBR</name>
<comment type="subcellular location">
    <subcellularLocation>
        <location evidence="1">Endomembrane system</location>
        <topology evidence="1">Multi-pass membrane protein</topology>
    </subcellularLocation>
</comment>
<evidence type="ECO:0000313" key="13">
    <source>
        <dbReference type="Proteomes" id="UP001174677"/>
    </source>
</evidence>
<gene>
    <name evidence="12" type="ORF">P3X46_033188</name>
</gene>
<keyword evidence="5" id="KW-0106">Calcium</keyword>
<dbReference type="InterPro" id="IPR004837">
    <property type="entry name" value="NaCa_Exmemb"/>
</dbReference>
<feature type="transmembrane region" description="Helical" evidence="9">
    <location>
        <begin position="219"/>
        <end position="238"/>
    </location>
</feature>
<feature type="domain" description="EF-hand" evidence="11">
    <location>
        <begin position="483"/>
        <end position="518"/>
    </location>
</feature>
<dbReference type="PANTHER" id="PTHR31503:SF85">
    <property type="entry name" value="CALCIUM-BINDING EF-HAND FAMILY PROTEIN"/>
    <property type="match status" value="1"/>
</dbReference>
<evidence type="ECO:0000256" key="1">
    <source>
        <dbReference type="ARBA" id="ARBA00004127"/>
    </source>
</evidence>
<feature type="signal peptide" evidence="10">
    <location>
        <begin position="1"/>
        <end position="24"/>
    </location>
</feature>
<reference evidence="12 13" key="1">
    <citation type="journal article" date="2023" name="Plant Biotechnol. J.">
        <title>Chromosome-level wild Hevea brasiliensis genome provides new tools for genomic-assisted breeding and valuable loci to elevate rubber yield.</title>
        <authorList>
            <person name="Cheng H."/>
            <person name="Song X."/>
            <person name="Hu Y."/>
            <person name="Wu T."/>
            <person name="Yang Q."/>
            <person name="An Z."/>
            <person name="Feng S."/>
            <person name="Deng Z."/>
            <person name="Wu W."/>
            <person name="Zeng X."/>
            <person name="Tu M."/>
            <person name="Wang X."/>
            <person name="Huang H."/>
        </authorList>
    </citation>
    <scope>NUCLEOTIDE SEQUENCE [LARGE SCALE GENOMIC DNA]</scope>
    <source>
        <strain evidence="12">MT/VB/25A 57/8</strain>
    </source>
</reference>
<keyword evidence="8 9" id="KW-0472">Membrane</keyword>
<keyword evidence="6 9" id="KW-1133">Transmembrane helix</keyword>
<dbReference type="EMBL" id="JARPOI010000018">
    <property type="protein sequence ID" value="KAJ9136076.1"/>
    <property type="molecule type" value="Genomic_DNA"/>
</dbReference>
<evidence type="ECO:0000256" key="5">
    <source>
        <dbReference type="ARBA" id="ARBA00022837"/>
    </source>
</evidence>
<evidence type="ECO:0000256" key="10">
    <source>
        <dbReference type="SAM" id="SignalP"/>
    </source>
</evidence>
<evidence type="ECO:0000313" key="12">
    <source>
        <dbReference type="EMBL" id="KAJ9136076.1"/>
    </source>
</evidence>
<proteinExistence type="predicted"/>
<keyword evidence="13" id="KW-1185">Reference proteome</keyword>
<dbReference type="SUPFAM" id="SSF47473">
    <property type="entry name" value="EF-hand"/>
    <property type="match status" value="1"/>
</dbReference>
<evidence type="ECO:0000259" key="11">
    <source>
        <dbReference type="PROSITE" id="PS50222"/>
    </source>
</evidence>
<keyword evidence="3" id="KW-0050">Antiport</keyword>
<dbReference type="PROSITE" id="PS00018">
    <property type="entry name" value="EF_HAND_1"/>
    <property type="match status" value="3"/>
</dbReference>
<evidence type="ECO:0000256" key="3">
    <source>
        <dbReference type="ARBA" id="ARBA00022449"/>
    </source>
</evidence>
<feature type="transmembrane region" description="Helical" evidence="9">
    <location>
        <begin position="647"/>
        <end position="667"/>
    </location>
</feature>
<dbReference type="PANTHER" id="PTHR31503">
    <property type="entry name" value="VACUOLAR CALCIUM ION TRANSPORTER"/>
    <property type="match status" value="1"/>
</dbReference>
<feature type="chain" id="PRO_5045829216" description="EF-hand domain-containing protein" evidence="10">
    <location>
        <begin position="25"/>
        <end position="700"/>
    </location>
</feature>
<evidence type="ECO:0000256" key="8">
    <source>
        <dbReference type="ARBA" id="ARBA00023136"/>
    </source>
</evidence>
<keyword evidence="7" id="KW-0406">Ion transport</keyword>
<feature type="domain" description="EF-hand" evidence="11">
    <location>
        <begin position="307"/>
        <end position="342"/>
    </location>
</feature>
<feature type="transmembrane region" description="Helical" evidence="9">
    <location>
        <begin position="76"/>
        <end position="92"/>
    </location>
</feature>
<dbReference type="Proteomes" id="UP001174677">
    <property type="component" value="Chromosome 18"/>
</dbReference>
<feature type="transmembrane region" description="Helical" evidence="9">
    <location>
        <begin position="674"/>
        <end position="697"/>
    </location>
</feature>
<dbReference type="InterPro" id="IPR011992">
    <property type="entry name" value="EF-hand-dom_pair"/>
</dbReference>
<comment type="caution">
    <text evidence="12">The sequence shown here is derived from an EMBL/GenBank/DDBJ whole genome shotgun (WGS) entry which is preliminary data.</text>
</comment>
<dbReference type="SMART" id="SM00054">
    <property type="entry name" value="EFh"/>
    <property type="match status" value="4"/>
</dbReference>
<dbReference type="Pfam" id="PF13499">
    <property type="entry name" value="EF-hand_7"/>
    <property type="match status" value="1"/>
</dbReference>
<organism evidence="12 13">
    <name type="scientific">Hevea brasiliensis</name>
    <name type="common">Para rubber tree</name>
    <name type="synonym">Siphonia brasiliensis</name>
    <dbReference type="NCBI Taxonomy" id="3981"/>
    <lineage>
        <taxon>Eukaryota</taxon>
        <taxon>Viridiplantae</taxon>
        <taxon>Streptophyta</taxon>
        <taxon>Embryophyta</taxon>
        <taxon>Tracheophyta</taxon>
        <taxon>Spermatophyta</taxon>
        <taxon>Magnoliopsida</taxon>
        <taxon>eudicotyledons</taxon>
        <taxon>Gunneridae</taxon>
        <taxon>Pentapetalae</taxon>
        <taxon>rosids</taxon>
        <taxon>fabids</taxon>
        <taxon>Malpighiales</taxon>
        <taxon>Euphorbiaceae</taxon>
        <taxon>Crotonoideae</taxon>
        <taxon>Micrandreae</taxon>
        <taxon>Hevea</taxon>
    </lineage>
</organism>
<keyword evidence="2" id="KW-0813">Transport</keyword>
<feature type="transmembrane region" description="Helical" evidence="9">
    <location>
        <begin position="578"/>
        <end position="598"/>
    </location>
</feature>
<feature type="transmembrane region" description="Helical" evidence="9">
    <location>
        <begin position="547"/>
        <end position="566"/>
    </location>
</feature>
<evidence type="ECO:0000256" key="7">
    <source>
        <dbReference type="ARBA" id="ARBA00023065"/>
    </source>
</evidence>
<protein>
    <recommendedName>
        <fullName evidence="11">EF-hand domain-containing protein</fullName>
    </recommendedName>
</protein>
<dbReference type="InterPro" id="IPR004713">
    <property type="entry name" value="CaH_exchang"/>
</dbReference>
<keyword evidence="10" id="KW-0732">Signal</keyword>
<feature type="transmembrane region" description="Helical" evidence="9">
    <location>
        <begin position="244"/>
        <end position="264"/>
    </location>
</feature>
<accession>A0ABQ9KGP2</accession>
<sequence length="700" mass="78678">MVVPLPSLQVQAILILLVVGNAQGLRGIRLSSEELVSARVVRHLDFNSSNPSSNALNSTKHTCTHPYGFLPCASNIPGFIFQIVVLEYLLLVGDKILTKGRQQLFSILGVGIYGATVFRILTVLPTIVLVLASGLAQNKDAAQARIENGAGTLAGSTVFYLTLQWGICVILGRTKITKELSPPQQESSNASTPAGCLRVKRRLSVLKEYGVKTDKETRYAAGIMLLSLIPFIIVEVASNFKSRPWSLIVTLTVSVAALVSYLGYQSRNKWIQERSLEYSRDQLLLAGFLDHLQNFAKRTLVNDEGNVDASCIKRTFRKIDKDNDDHISKDELREFLANKKSGHLAVDEEFAIKQLMKHFDQDSNHLITVDEFLGGCERFVRNAKEMVADKTDSSKQYFPGIHRMVQPWINKSKRKLLEIEEQVSKILNTAQNEQLACLLTDGKPDEEKIRSLFVEFDKDGDKKMTVQELREMIESKFRSVKLDHDDLEKKMMKVFDMDKDNVLHEEEFLVGFKKRLSDGTTSQFFNECIEKEKSSIKKMSKRSLMKALLGVGLGTAIVSSLGMPLVNNTQLLSERLGIPSFFISFVVLPFAVNFKTAMATIYPASQKKEGACSIMFSEIYGAVFMNNILGLLTLVALIWARGFSWDFSAEVLVLMVVSAIIGVMGYWHDTYPFWTFILAFSFYPLSLVLFYVIRFLVGWK</sequence>